<keyword evidence="2" id="KW-1185">Reference proteome</keyword>
<evidence type="ECO:0000313" key="1">
    <source>
        <dbReference type="EMBL" id="KAF2071022.1"/>
    </source>
</evidence>
<dbReference type="Proteomes" id="UP000695562">
    <property type="component" value="Unassembled WGS sequence"/>
</dbReference>
<dbReference type="EMBL" id="AJWJ01000421">
    <property type="protein sequence ID" value="KAF2071022.1"/>
    <property type="molecule type" value="Genomic_DNA"/>
</dbReference>
<dbReference type="OrthoDB" id="10619685at2759"/>
<name>A0A8J4PNC5_9MYCE</name>
<accession>A0A8J4PNC5</accession>
<evidence type="ECO:0000313" key="2">
    <source>
        <dbReference type="Proteomes" id="UP000695562"/>
    </source>
</evidence>
<reference evidence="1" key="1">
    <citation type="submission" date="2020-01" db="EMBL/GenBank/DDBJ databases">
        <title>Development of genomics and gene disruption for Polysphondylium violaceum indicates a role for the polyketide synthase stlB in stalk morphogenesis.</title>
        <authorList>
            <person name="Narita B."/>
            <person name="Kawabe Y."/>
            <person name="Kin K."/>
            <person name="Saito T."/>
            <person name="Gibbs R."/>
            <person name="Kuspa A."/>
            <person name="Muzny D."/>
            <person name="Queller D."/>
            <person name="Richards S."/>
            <person name="Strassman J."/>
            <person name="Sucgang R."/>
            <person name="Worley K."/>
            <person name="Schaap P."/>
        </authorList>
    </citation>
    <scope>NUCLEOTIDE SEQUENCE</scope>
    <source>
        <strain evidence="1">QSvi11</strain>
    </source>
</reference>
<organism evidence="1 2">
    <name type="scientific">Polysphondylium violaceum</name>
    <dbReference type="NCBI Taxonomy" id="133409"/>
    <lineage>
        <taxon>Eukaryota</taxon>
        <taxon>Amoebozoa</taxon>
        <taxon>Evosea</taxon>
        <taxon>Eumycetozoa</taxon>
        <taxon>Dictyostelia</taxon>
        <taxon>Dictyosteliales</taxon>
        <taxon>Dictyosteliaceae</taxon>
        <taxon>Polysphondylium</taxon>
    </lineage>
</organism>
<sequence>MTDKVPPPHTTKEFKKGFFNTLKTMLARNSFLKDPAWMDAPMKPVLSITKFRVIASTLGAFAFYCAIVSEYYDSKGNVQSTVTDGFRRKHDAFMSNLLGFDVREKIRGFQAASFKLTSDKDNSQEIDKNLQNLKNDTTTTTTGVNRKIQPSSKFSTLEEERVDILKKKSEYVTMKLEKQVEEQFNNILLKQEERDKKLK</sequence>
<dbReference type="AlphaFoldDB" id="A0A8J4PNC5"/>
<proteinExistence type="predicted"/>
<protein>
    <submittedName>
        <fullName evidence="1">Uncharacterized protein</fullName>
    </submittedName>
</protein>
<gene>
    <name evidence="1" type="ORF">CYY_007665</name>
</gene>
<comment type="caution">
    <text evidence="1">The sequence shown here is derived from an EMBL/GenBank/DDBJ whole genome shotgun (WGS) entry which is preliminary data.</text>
</comment>